<evidence type="ECO:0000313" key="1">
    <source>
        <dbReference type="EMBL" id="KIJ97135.1"/>
    </source>
</evidence>
<evidence type="ECO:0000313" key="2">
    <source>
        <dbReference type="Proteomes" id="UP000054477"/>
    </source>
</evidence>
<name>A0A0C9WWX2_9AGAR</name>
<dbReference type="HOGENOM" id="CLU_3111973_0_0_1"/>
<reference evidence="1 2" key="1">
    <citation type="submission" date="2014-04" db="EMBL/GenBank/DDBJ databases">
        <authorList>
            <consortium name="DOE Joint Genome Institute"/>
            <person name="Kuo A."/>
            <person name="Kohler A."/>
            <person name="Nagy L.G."/>
            <person name="Floudas D."/>
            <person name="Copeland A."/>
            <person name="Barry K.W."/>
            <person name="Cichocki N."/>
            <person name="Veneault-Fourrey C."/>
            <person name="LaButti K."/>
            <person name="Lindquist E.A."/>
            <person name="Lipzen A."/>
            <person name="Lundell T."/>
            <person name="Morin E."/>
            <person name="Murat C."/>
            <person name="Sun H."/>
            <person name="Tunlid A."/>
            <person name="Henrissat B."/>
            <person name="Grigoriev I.V."/>
            <person name="Hibbett D.S."/>
            <person name="Martin F."/>
            <person name="Nordberg H.P."/>
            <person name="Cantor M.N."/>
            <person name="Hua S.X."/>
        </authorList>
    </citation>
    <scope>NUCLEOTIDE SEQUENCE [LARGE SCALE GENOMIC DNA]</scope>
    <source>
        <strain evidence="1 2">LaAM-08-1</strain>
    </source>
</reference>
<dbReference type="EMBL" id="KN838701">
    <property type="protein sequence ID" value="KIJ97135.1"/>
    <property type="molecule type" value="Genomic_DNA"/>
</dbReference>
<organism evidence="1 2">
    <name type="scientific">Laccaria amethystina LaAM-08-1</name>
    <dbReference type="NCBI Taxonomy" id="1095629"/>
    <lineage>
        <taxon>Eukaryota</taxon>
        <taxon>Fungi</taxon>
        <taxon>Dikarya</taxon>
        <taxon>Basidiomycota</taxon>
        <taxon>Agaricomycotina</taxon>
        <taxon>Agaricomycetes</taxon>
        <taxon>Agaricomycetidae</taxon>
        <taxon>Agaricales</taxon>
        <taxon>Agaricineae</taxon>
        <taxon>Hydnangiaceae</taxon>
        <taxon>Laccaria</taxon>
    </lineage>
</organism>
<accession>A0A0C9WWX2</accession>
<dbReference type="AlphaFoldDB" id="A0A0C9WWX2"/>
<sequence>CKLFSKEEVLRGGLACRVRVPIYLLRRVLSLAMKMVRTSSEFIFVSILNWW</sequence>
<gene>
    <name evidence="1" type="ORF">K443DRAFT_106107</name>
</gene>
<feature type="non-terminal residue" evidence="1">
    <location>
        <position position="1"/>
    </location>
</feature>
<keyword evidence="2" id="KW-1185">Reference proteome</keyword>
<reference evidence="2" key="2">
    <citation type="submission" date="2015-01" db="EMBL/GenBank/DDBJ databases">
        <title>Evolutionary Origins and Diversification of the Mycorrhizal Mutualists.</title>
        <authorList>
            <consortium name="DOE Joint Genome Institute"/>
            <consortium name="Mycorrhizal Genomics Consortium"/>
            <person name="Kohler A."/>
            <person name="Kuo A."/>
            <person name="Nagy L.G."/>
            <person name="Floudas D."/>
            <person name="Copeland A."/>
            <person name="Barry K.W."/>
            <person name="Cichocki N."/>
            <person name="Veneault-Fourrey C."/>
            <person name="LaButti K."/>
            <person name="Lindquist E.A."/>
            <person name="Lipzen A."/>
            <person name="Lundell T."/>
            <person name="Morin E."/>
            <person name="Murat C."/>
            <person name="Riley R."/>
            <person name="Ohm R."/>
            <person name="Sun H."/>
            <person name="Tunlid A."/>
            <person name="Henrissat B."/>
            <person name="Grigoriev I.V."/>
            <person name="Hibbett D.S."/>
            <person name="Martin F."/>
        </authorList>
    </citation>
    <scope>NUCLEOTIDE SEQUENCE [LARGE SCALE GENOMIC DNA]</scope>
    <source>
        <strain evidence="2">LaAM-08-1</strain>
    </source>
</reference>
<proteinExistence type="predicted"/>
<dbReference type="Proteomes" id="UP000054477">
    <property type="component" value="Unassembled WGS sequence"/>
</dbReference>
<protein>
    <submittedName>
        <fullName evidence="1">Uncharacterized protein</fullName>
    </submittedName>
</protein>